<accession>A0ABN2V1N3</accession>
<dbReference type="SUPFAM" id="SSF46458">
    <property type="entry name" value="Globin-like"/>
    <property type="match status" value="1"/>
</dbReference>
<proteinExistence type="predicted"/>
<dbReference type="EMBL" id="BAAAQN010000044">
    <property type="protein sequence ID" value="GAA2048118.1"/>
    <property type="molecule type" value="Genomic_DNA"/>
</dbReference>
<evidence type="ECO:0000313" key="3">
    <source>
        <dbReference type="Proteomes" id="UP001500751"/>
    </source>
</evidence>
<feature type="region of interest" description="Disordered" evidence="1">
    <location>
        <begin position="240"/>
        <end position="299"/>
    </location>
</feature>
<feature type="compositionally biased region" description="Gly residues" evidence="1">
    <location>
        <begin position="290"/>
        <end position="299"/>
    </location>
</feature>
<protein>
    <recommendedName>
        <fullName evidence="4">Globin</fullName>
    </recommendedName>
</protein>
<comment type="caution">
    <text evidence="2">The sequence shown here is derived from an EMBL/GenBank/DDBJ whole genome shotgun (WGS) entry which is preliminary data.</text>
</comment>
<gene>
    <name evidence="2" type="ORF">GCM10009839_61950</name>
</gene>
<dbReference type="Gene3D" id="1.10.490.10">
    <property type="entry name" value="Globins"/>
    <property type="match status" value="1"/>
</dbReference>
<dbReference type="Proteomes" id="UP001500751">
    <property type="component" value="Unassembled WGS sequence"/>
</dbReference>
<feature type="compositionally biased region" description="Basic and acidic residues" evidence="1">
    <location>
        <begin position="260"/>
        <end position="269"/>
    </location>
</feature>
<dbReference type="InterPro" id="IPR009050">
    <property type="entry name" value="Globin-like_sf"/>
</dbReference>
<evidence type="ECO:0000256" key="1">
    <source>
        <dbReference type="SAM" id="MobiDB-lite"/>
    </source>
</evidence>
<keyword evidence="3" id="KW-1185">Reference proteome</keyword>
<name>A0ABN2V1N3_9ACTN</name>
<reference evidence="2 3" key="1">
    <citation type="journal article" date="2019" name="Int. J. Syst. Evol. Microbiol.">
        <title>The Global Catalogue of Microorganisms (GCM) 10K type strain sequencing project: providing services to taxonomists for standard genome sequencing and annotation.</title>
        <authorList>
            <consortium name="The Broad Institute Genomics Platform"/>
            <consortium name="The Broad Institute Genome Sequencing Center for Infectious Disease"/>
            <person name="Wu L."/>
            <person name="Ma J."/>
        </authorList>
    </citation>
    <scope>NUCLEOTIDE SEQUENCE [LARGE SCALE GENOMIC DNA]</scope>
    <source>
        <strain evidence="2 3">JCM 16014</strain>
    </source>
</reference>
<evidence type="ECO:0008006" key="4">
    <source>
        <dbReference type="Google" id="ProtNLM"/>
    </source>
</evidence>
<sequence length="299" mass="33352">MTQPTTAGVGRPSAECIRNVQLSCQLLQRHENEFVDGFFRKVLEDVRWARELGPEQARPLADGLVRSVLWAGLSQDSDELIGATMRDVGARYQQQQGVPDEWYREFGKALLFAVRQMHPSDWGSLLSSDWVAYYMWLSEFIRLGALETQARHSSSAQAVAPAPIESLTDVVALLRTRYFPDNERALTTICTRVALRTGTDLRNPRADQHTDPVAIANVLSTLLVLGYSLQSFSIEDASEPDEYSDYRQYGDHGQSGDGQHGQHGDDQDRSAPATGRSRVLRRRVSRIFGIGRGTSGGER</sequence>
<organism evidence="2 3">
    <name type="scientific">Catenulispora yoronensis</name>
    <dbReference type="NCBI Taxonomy" id="450799"/>
    <lineage>
        <taxon>Bacteria</taxon>
        <taxon>Bacillati</taxon>
        <taxon>Actinomycetota</taxon>
        <taxon>Actinomycetes</taxon>
        <taxon>Catenulisporales</taxon>
        <taxon>Catenulisporaceae</taxon>
        <taxon>Catenulispora</taxon>
    </lineage>
</organism>
<evidence type="ECO:0000313" key="2">
    <source>
        <dbReference type="EMBL" id="GAA2048118.1"/>
    </source>
</evidence>
<dbReference type="InterPro" id="IPR012292">
    <property type="entry name" value="Globin/Proto"/>
</dbReference>